<dbReference type="InterPro" id="IPR036148">
    <property type="entry name" value="MmgE/PrpD_sf"/>
</dbReference>
<dbReference type="InterPro" id="IPR042188">
    <property type="entry name" value="MmgE/PrpD_sf_2"/>
</dbReference>
<dbReference type="EMBL" id="CP003415">
    <property type="protein sequence ID" value="AFI89536.1"/>
    <property type="molecule type" value="Genomic_DNA"/>
</dbReference>
<dbReference type="eggNOG" id="COG2079">
    <property type="taxonomic scope" value="Bacteria"/>
</dbReference>
<reference evidence="2 3" key="1">
    <citation type="journal article" date="2012" name="J. Bacteriol.">
        <title>Genome sequence of Pectobacterium sp. strain SCC3193.</title>
        <authorList>
            <person name="Koskinen J.P."/>
            <person name="Laine P."/>
            <person name="Niemi O."/>
            <person name="Nykyri J."/>
            <person name="Harjunpaa H."/>
            <person name="Auvinen P."/>
            <person name="Paulin L."/>
            <person name="Pirhonen M."/>
            <person name="Palva T."/>
            <person name="Holm L."/>
        </authorList>
    </citation>
    <scope>NUCLEOTIDE SEQUENCE [LARGE SCALE GENOMIC DNA]</scope>
    <source>
        <strain evidence="2 3">SCC3193</strain>
    </source>
</reference>
<dbReference type="HOGENOM" id="CLU_1711508_0_0_6"/>
<dbReference type="AlphaFoldDB" id="A0A0H3I6I4"/>
<sequence length="153" mass="16647">MDTRPQNATDVQFSLQFAPACLAYRIPRHRWSAGDTLTNPALLALADKVHVEVSPELDQLMAQARRPVLQVEVITRGEIVVGERIAFPLGCAEHPLEESGIMAKLSENLSSRFAPADITQVTAALYQIEQCRAVIGQGIDTASIECGYALMGN</sequence>
<name>A0A0H3I6I4_PECPM</name>
<evidence type="ECO:0000313" key="2">
    <source>
        <dbReference type="EMBL" id="AFI89536.1"/>
    </source>
</evidence>
<dbReference type="InterPro" id="IPR045337">
    <property type="entry name" value="MmgE_PrpD_C"/>
</dbReference>
<gene>
    <name evidence="2" type="ordered locus">W5S_1437</name>
</gene>
<evidence type="ECO:0000313" key="3">
    <source>
        <dbReference type="Proteomes" id="UP000008044"/>
    </source>
</evidence>
<dbReference type="GO" id="GO:0016829">
    <property type="term" value="F:lyase activity"/>
    <property type="evidence" value="ECO:0007669"/>
    <property type="project" value="InterPro"/>
</dbReference>
<dbReference type="KEGG" id="pec:W5S_1437"/>
<dbReference type="Pfam" id="PF19305">
    <property type="entry name" value="MmgE_PrpD_C"/>
    <property type="match status" value="1"/>
</dbReference>
<accession>A0A0H3I6I4</accession>
<protein>
    <recommendedName>
        <fullName evidence="1">MmgE/PrpD C-terminal domain-containing protein</fullName>
    </recommendedName>
</protein>
<dbReference type="Gene3D" id="3.30.1330.120">
    <property type="entry name" value="2-methylcitrate dehydratase PrpD"/>
    <property type="match status" value="1"/>
</dbReference>
<dbReference type="STRING" id="1905730.W5S_1437"/>
<dbReference type="SUPFAM" id="SSF103378">
    <property type="entry name" value="2-methylcitrate dehydratase PrpD"/>
    <property type="match status" value="1"/>
</dbReference>
<proteinExistence type="predicted"/>
<evidence type="ECO:0000259" key="1">
    <source>
        <dbReference type="Pfam" id="PF19305"/>
    </source>
</evidence>
<dbReference type="PATRIC" id="fig|1166016.3.peg.1460"/>
<dbReference type="Proteomes" id="UP000008044">
    <property type="component" value="Chromosome"/>
</dbReference>
<organism evidence="2 3">
    <name type="scientific">Pectobacterium parmentieri</name>
    <dbReference type="NCBI Taxonomy" id="1905730"/>
    <lineage>
        <taxon>Bacteria</taxon>
        <taxon>Pseudomonadati</taxon>
        <taxon>Pseudomonadota</taxon>
        <taxon>Gammaproteobacteria</taxon>
        <taxon>Enterobacterales</taxon>
        <taxon>Pectobacteriaceae</taxon>
        <taxon>Pectobacterium</taxon>
    </lineage>
</organism>
<feature type="domain" description="MmgE/PrpD C-terminal" evidence="1">
    <location>
        <begin position="4"/>
        <end position="118"/>
    </location>
</feature>